<dbReference type="GO" id="GO:0016705">
    <property type="term" value="F:oxidoreductase activity, acting on paired donors, with incorporation or reduction of molecular oxygen"/>
    <property type="evidence" value="ECO:0007669"/>
    <property type="project" value="InterPro"/>
</dbReference>
<keyword evidence="3" id="KW-0560">Oxidoreductase</keyword>
<protein>
    <submittedName>
        <fullName evidence="6">Heme peroxidase</fullName>
    </submittedName>
</protein>
<evidence type="ECO:0000313" key="6">
    <source>
        <dbReference type="EMBL" id="EIN04094.1"/>
    </source>
</evidence>
<dbReference type="SUPFAM" id="SSF48113">
    <property type="entry name" value="Heme-dependent peroxidases"/>
    <property type="match status" value="1"/>
</dbReference>
<dbReference type="GO" id="GO:0004497">
    <property type="term" value="F:monooxygenase activity"/>
    <property type="evidence" value="ECO:0007669"/>
    <property type="project" value="InterPro"/>
</dbReference>
<dbReference type="GeneID" id="18881685"/>
<name>R7S2L5_PUNST</name>
<feature type="binding site" description="axial binding residue" evidence="5">
    <location>
        <position position="471"/>
    </location>
    <ligand>
        <name>heme b</name>
        <dbReference type="ChEBI" id="CHEBI:60344"/>
    </ligand>
    <ligandPart>
        <name>Fe</name>
        <dbReference type="ChEBI" id="CHEBI:18248"/>
    </ligandPart>
</feature>
<dbReference type="InterPro" id="IPR010255">
    <property type="entry name" value="Haem_peroxidase_sf"/>
</dbReference>
<dbReference type="Proteomes" id="UP000054196">
    <property type="component" value="Unassembled WGS sequence"/>
</dbReference>
<dbReference type="PROSITE" id="PS50292">
    <property type="entry name" value="PEROXIDASE_3"/>
    <property type="match status" value="1"/>
</dbReference>
<evidence type="ECO:0000256" key="1">
    <source>
        <dbReference type="ARBA" id="ARBA00022723"/>
    </source>
</evidence>
<dbReference type="Pfam" id="PF03098">
    <property type="entry name" value="An_peroxidase"/>
    <property type="match status" value="1"/>
</dbReference>
<proteinExistence type="predicted"/>
<evidence type="ECO:0000313" key="7">
    <source>
        <dbReference type="Proteomes" id="UP000054196"/>
    </source>
</evidence>
<dbReference type="GO" id="GO:0004601">
    <property type="term" value="F:peroxidase activity"/>
    <property type="evidence" value="ECO:0007669"/>
    <property type="project" value="UniProtKB-KW"/>
</dbReference>
<dbReference type="GO" id="GO:0020037">
    <property type="term" value="F:heme binding"/>
    <property type="evidence" value="ECO:0007669"/>
    <property type="project" value="InterPro"/>
</dbReference>
<evidence type="ECO:0000256" key="4">
    <source>
        <dbReference type="ARBA" id="ARBA00023004"/>
    </source>
</evidence>
<dbReference type="KEGG" id="psq:PUNSTDRAFT_146616"/>
<dbReference type="Gene3D" id="1.10.640.10">
    <property type="entry name" value="Haem peroxidase domain superfamily, animal type"/>
    <property type="match status" value="1"/>
</dbReference>
<organism evidence="6 7">
    <name type="scientific">Punctularia strigosozonata (strain HHB-11173)</name>
    <name type="common">White-rot fungus</name>
    <dbReference type="NCBI Taxonomy" id="741275"/>
    <lineage>
        <taxon>Eukaryota</taxon>
        <taxon>Fungi</taxon>
        <taxon>Dikarya</taxon>
        <taxon>Basidiomycota</taxon>
        <taxon>Agaricomycotina</taxon>
        <taxon>Agaricomycetes</taxon>
        <taxon>Corticiales</taxon>
        <taxon>Punctulariaceae</taxon>
        <taxon>Punctularia</taxon>
    </lineage>
</organism>
<evidence type="ECO:0000256" key="2">
    <source>
        <dbReference type="ARBA" id="ARBA00022964"/>
    </source>
</evidence>
<sequence length="1155" mass="126038">MSSILSAPLRAVSSILEHVHASLSPVDTDGANPTATSSESGGWLSNTVADLDKLVSGGNLVNASDIPAFVDAIRNLNGVGIDDREGLLEKLVVLMSRLPEDSELGAKMQKLFIDALYKDLPHPPQGFVSDFAITSQPTESGSPTTIAGAKGPSTIPTNPNIGAGPQVTFAADGPKPNTNGSANGNASNGYGAAAQGVKRPAYVFRTDDGSSYNPLIPDLGKAGTPYSRSVPSMVSTPATALPDPGLVSIQASILHSLTDMAATGSSPPTGGLSSLFFAVADIVIHNVFDTDHSNPSINMTSSYLDLAPLYGGGTKTVFEGGHCLRMPVHEMRQFDGRGLIWEDCFADARLLSMPPAVSAILVLLNRNHNFIAKKILAINEKGTFADPSTLSEDAKRAQDDELFHRARLVNCAYWGQVVLGDYVGGILGLIRDGSPWRLNLLQQMRDGDHELAPRGEGASVSVEFNMLYRWHATTSAPDAAWIGAAFQQMMPGKPYDEITPQDFAMAARKWLIPDRDLRKWAPAGMARGDDGLFPDEVLAQILHTATETPAHAFGARSTPDALRVIEIMALQHSRSWGTCTMNEFRSYFGLRPYANFKEWNPDPAIYKAAEALYHHIDNLELHTGLQAEETKESMPGAGLCPGFTIARAILADAVCLCRGDRFLTIDLTPANLTSWGFQDVMVNKEDGSYGGMLTKLFFRTLPDYFPRGSAYAHFPLMVPSKMQKYAAKNDPANVAKYTWTRPQPTKGMTVISTYKGVETIMEKRDLFVSASDQRLSLLVKGLKTDRDTVNKALCGAEQLQKWSNTFEEITLNLVQHKTITAISAKTKYLDVVKDVLNLVPVYFIANELFGLPLKTASNPRGIYRDHELYERFSTVANYVLINYDAYDDWTLRLKSADTAEESLEYITAHLDKIRNGMFSYSGFKDTISSFITSKNDHSEDFMTKWHALAGRNAPHPEMAASLFSEVVPSAADYSSALAHVVDFYLRPEHAEELNDIIAGCSGDKGRWTEARLVGYIREALRLNPPVSMIYRTAKADTDVDGTKVSAGQTVYANFAEANVDSTVFETNAHEPDFARTAHGLYSLGENGLMTPAFFEKTAPHILRTVFSLKNLKRGPGASGKLTSFTQSIEGTAQRLYIDMDGKLTPWPASLLVQYS</sequence>
<dbReference type="GO" id="GO:0005506">
    <property type="term" value="F:iron ion binding"/>
    <property type="evidence" value="ECO:0007669"/>
    <property type="project" value="InterPro"/>
</dbReference>
<gene>
    <name evidence="6" type="ORF">PUNSTDRAFT_146616</name>
</gene>
<dbReference type="Gene3D" id="1.10.630.10">
    <property type="entry name" value="Cytochrome P450"/>
    <property type="match status" value="1"/>
</dbReference>
<keyword evidence="1 5" id="KW-0479">Metal-binding</keyword>
<keyword evidence="5" id="KW-0349">Heme</keyword>
<dbReference type="InterPro" id="IPR036396">
    <property type="entry name" value="Cyt_P450_sf"/>
</dbReference>
<dbReference type="GO" id="GO:0006631">
    <property type="term" value="P:fatty acid metabolic process"/>
    <property type="evidence" value="ECO:0007669"/>
    <property type="project" value="UniProtKB-ARBA"/>
</dbReference>
<dbReference type="GO" id="GO:0051213">
    <property type="term" value="F:dioxygenase activity"/>
    <property type="evidence" value="ECO:0007669"/>
    <property type="project" value="UniProtKB-KW"/>
</dbReference>
<dbReference type="eggNOG" id="KOG2408">
    <property type="taxonomic scope" value="Eukaryota"/>
</dbReference>
<dbReference type="GO" id="GO:0006979">
    <property type="term" value="P:response to oxidative stress"/>
    <property type="evidence" value="ECO:0007669"/>
    <property type="project" value="InterPro"/>
</dbReference>
<dbReference type="EMBL" id="JH687556">
    <property type="protein sequence ID" value="EIN04094.1"/>
    <property type="molecule type" value="Genomic_DNA"/>
</dbReference>
<reference evidence="7" key="1">
    <citation type="journal article" date="2012" name="Science">
        <title>The Paleozoic origin of enzymatic lignin decomposition reconstructed from 31 fungal genomes.</title>
        <authorList>
            <person name="Floudas D."/>
            <person name="Binder M."/>
            <person name="Riley R."/>
            <person name="Barry K."/>
            <person name="Blanchette R.A."/>
            <person name="Henrissat B."/>
            <person name="Martinez A.T."/>
            <person name="Otillar R."/>
            <person name="Spatafora J.W."/>
            <person name="Yadav J.S."/>
            <person name="Aerts A."/>
            <person name="Benoit I."/>
            <person name="Boyd A."/>
            <person name="Carlson A."/>
            <person name="Copeland A."/>
            <person name="Coutinho P.M."/>
            <person name="de Vries R.P."/>
            <person name="Ferreira P."/>
            <person name="Findley K."/>
            <person name="Foster B."/>
            <person name="Gaskell J."/>
            <person name="Glotzer D."/>
            <person name="Gorecki P."/>
            <person name="Heitman J."/>
            <person name="Hesse C."/>
            <person name="Hori C."/>
            <person name="Igarashi K."/>
            <person name="Jurgens J.A."/>
            <person name="Kallen N."/>
            <person name="Kersten P."/>
            <person name="Kohler A."/>
            <person name="Kuees U."/>
            <person name="Kumar T.K.A."/>
            <person name="Kuo A."/>
            <person name="LaButti K."/>
            <person name="Larrondo L.F."/>
            <person name="Lindquist E."/>
            <person name="Ling A."/>
            <person name="Lombard V."/>
            <person name="Lucas S."/>
            <person name="Lundell T."/>
            <person name="Martin R."/>
            <person name="McLaughlin D.J."/>
            <person name="Morgenstern I."/>
            <person name="Morin E."/>
            <person name="Murat C."/>
            <person name="Nagy L.G."/>
            <person name="Nolan M."/>
            <person name="Ohm R.A."/>
            <person name="Patyshakuliyeva A."/>
            <person name="Rokas A."/>
            <person name="Ruiz-Duenas F.J."/>
            <person name="Sabat G."/>
            <person name="Salamov A."/>
            <person name="Samejima M."/>
            <person name="Schmutz J."/>
            <person name="Slot J.C."/>
            <person name="St John F."/>
            <person name="Stenlid J."/>
            <person name="Sun H."/>
            <person name="Sun S."/>
            <person name="Syed K."/>
            <person name="Tsang A."/>
            <person name="Wiebenga A."/>
            <person name="Young D."/>
            <person name="Pisabarro A."/>
            <person name="Eastwood D.C."/>
            <person name="Martin F."/>
            <person name="Cullen D."/>
            <person name="Grigoriev I.V."/>
            <person name="Hibbett D.S."/>
        </authorList>
    </citation>
    <scope>NUCLEOTIDE SEQUENCE [LARGE SCALE GENOMIC DNA]</scope>
    <source>
        <strain evidence="7">HHB-11173 SS5</strain>
    </source>
</reference>
<keyword evidence="6" id="KW-0575">Peroxidase</keyword>
<dbReference type="HOGENOM" id="CLU_002329_0_0_1"/>
<dbReference type="PANTHER" id="PTHR11903:SF37">
    <property type="entry name" value="PSI-PRODUCING OXYGENASE A"/>
    <property type="match status" value="1"/>
</dbReference>
<dbReference type="SUPFAM" id="SSF48264">
    <property type="entry name" value="Cytochrome P450"/>
    <property type="match status" value="1"/>
</dbReference>
<dbReference type="OMA" id="PYANFKE"/>
<evidence type="ECO:0000256" key="5">
    <source>
        <dbReference type="PIRSR" id="PIRSR619791-2"/>
    </source>
</evidence>
<evidence type="ECO:0000256" key="3">
    <source>
        <dbReference type="ARBA" id="ARBA00023002"/>
    </source>
</evidence>
<dbReference type="InterPro" id="IPR050783">
    <property type="entry name" value="Oxylipin_biosynth_metab"/>
</dbReference>
<dbReference type="RefSeq" id="XP_007388565.1">
    <property type="nucleotide sequence ID" value="XM_007388503.1"/>
</dbReference>
<dbReference type="InterPro" id="IPR037120">
    <property type="entry name" value="Haem_peroxidase_sf_animal"/>
</dbReference>
<dbReference type="PANTHER" id="PTHR11903">
    <property type="entry name" value="PROSTAGLANDIN G/H SYNTHASE"/>
    <property type="match status" value="1"/>
</dbReference>
<keyword evidence="2" id="KW-0223">Dioxygenase</keyword>
<dbReference type="InterPro" id="IPR019791">
    <property type="entry name" value="Haem_peroxidase_animal"/>
</dbReference>
<accession>R7S2L5</accession>
<keyword evidence="4 5" id="KW-0408">Iron</keyword>
<dbReference type="OrthoDB" id="823504at2759"/>
<keyword evidence="7" id="KW-1185">Reference proteome</keyword>
<dbReference type="PRINTS" id="PR00457">
    <property type="entry name" value="ANPEROXIDASE"/>
</dbReference>
<dbReference type="AlphaFoldDB" id="R7S2L5"/>